<dbReference type="PANTHER" id="PTHR30146">
    <property type="entry name" value="LACI-RELATED TRANSCRIPTIONAL REPRESSOR"/>
    <property type="match status" value="1"/>
</dbReference>
<keyword evidence="1" id="KW-0805">Transcription regulation</keyword>
<dbReference type="AlphaFoldDB" id="A0A938YQE6"/>
<dbReference type="GO" id="GO:0003700">
    <property type="term" value="F:DNA-binding transcription factor activity"/>
    <property type="evidence" value="ECO:0007669"/>
    <property type="project" value="TreeGrafter"/>
</dbReference>
<dbReference type="InterPro" id="IPR046335">
    <property type="entry name" value="LacI/GalR-like_sensor"/>
</dbReference>
<dbReference type="Gene3D" id="1.10.260.40">
    <property type="entry name" value="lambda repressor-like DNA-binding domains"/>
    <property type="match status" value="1"/>
</dbReference>
<evidence type="ECO:0000256" key="3">
    <source>
        <dbReference type="ARBA" id="ARBA00023163"/>
    </source>
</evidence>
<dbReference type="InterPro" id="IPR028082">
    <property type="entry name" value="Peripla_BP_I"/>
</dbReference>
<feature type="region of interest" description="Disordered" evidence="4">
    <location>
        <begin position="1"/>
        <end position="34"/>
    </location>
</feature>
<evidence type="ECO:0000313" key="7">
    <source>
        <dbReference type="Proteomes" id="UP000663801"/>
    </source>
</evidence>
<proteinExistence type="predicted"/>
<evidence type="ECO:0000256" key="1">
    <source>
        <dbReference type="ARBA" id="ARBA00023015"/>
    </source>
</evidence>
<organism evidence="6 7">
    <name type="scientific">Nakamurella flavida</name>
    <dbReference type="NCBI Taxonomy" id="363630"/>
    <lineage>
        <taxon>Bacteria</taxon>
        <taxon>Bacillati</taxon>
        <taxon>Actinomycetota</taxon>
        <taxon>Actinomycetes</taxon>
        <taxon>Nakamurellales</taxon>
        <taxon>Nakamurellaceae</taxon>
        <taxon>Nakamurella</taxon>
    </lineage>
</organism>
<dbReference type="Proteomes" id="UP000663801">
    <property type="component" value="Unassembled WGS sequence"/>
</dbReference>
<evidence type="ECO:0000313" key="6">
    <source>
        <dbReference type="EMBL" id="MBM9477552.1"/>
    </source>
</evidence>
<dbReference type="Pfam" id="PF13377">
    <property type="entry name" value="Peripla_BP_3"/>
    <property type="match status" value="1"/>
</dbReference>
<keyword evidence="3" id="KW-0804">Transcription</keyword>
<dbReference type="Pfam" id="PF00356">
    <property type="entry name" value="LacI"/>
    <property type="match status" value="1"/>
</dbReference>
<dbReference type="Gene3D" id="3.40.50.2300">
    <property type="match status" value="2"/>
</dbReference>
<dbReference type="SMART" id="SM00354">
    <property type="entry name" value="HTH_LACI"/>
    <property type="match status" value="1"/>
</dbReference>
<dbReference type="PROSITE" id="PS00356">
    <property type="entry name" value="HTH_LACI_1"/>
    <property type="match status" value="1"/>
</dbReference>
<keyword evidence="2 6" id="KW-0238">DNA-binding</keyword>
<sequence>MSRTVPELDENAQPDSVSRTAPGPASAPRERTPGREATVAFGSPVGGRVVTANTIVEVAALAGVSPATVSRALRGLRGVSAPTRVRVIDAAAQLGYVASPSAAALTTGRTQAIAVLAPWVSRWFFGAVIDGAQEVLSRRGYDVLLYPLDGSVDDGPAAPGVRSLDKRVDGVLALNVPLGLQSVQTLLALRVPVVTVGSMIESVPAVLVDNVLVGRLATEHLLGLGHRCIAFLGSDPAEAFGFTVAGDRAAGYRAAMAGAGAPIDGGWCPSTGFAVEGGSIAFERMWGSVVAGDTPAPSAVVAVSDEVAMGVLHAARRLGLDVPGDLSVVGVDNHDLGYLFDLTTVAQPVRDQGRMAARLLLDQLTPDPGPSHTAEITPHLIVRGTTAPPSGRSTN</sequence>
<keyword evidence="7" id="KW-1185">Reference proteome</keyword>
<comment type="caution">
    <text evidence="6">The sequence shown here is derived from an EMBL/GenBank/DDBJ whole genome shotgun (WGS) entry which is preliminary data.</text>
</comment>
<reference evidence="6" key="1">
    <citation type="submission" date="2021-01" db="EMBL/GenBank/DDBJ databases">
        <title>KCTC 19127 draft genome.</title>
        <authorList>
            <person name="An D."/>
        </authorList>
    </citation>
    <scope>NUCLEOTIDE SEQUENCE</scope>
    <source>
        <strain evidence="6">KCTC 19127</strain>
    </source>
</reference>
<dbReference type="InterPro" id="IPR000843">
    <property type="entry name" value="HTH_LacI"/>
</dbReference>
<dbReference type="CDD" id="cd06267">
    <property type="entry name" value="PBP1_LacI_sugar_binding-like"/>
    <property type="match status" value="1"/>
</dbReference>
<dbReference type="GO" id="GO:0000976">
    <property type="term" value="F:transcription cis-regulatory region binding"/>
    <property type="evidence" value="ECO:0007669"/>
    <property type="project" value="TreeGrafter"/>
</dbReference>
<evidence type="ECO:0000259" key="5">
    <source>
        <dbReference type="PROSITE" id="PS50932"/>
    </source>
</evidence>
<dbReference type="SUPFAM" id="SSF53822">
    <property type="entry name" value="Periplasmic binding protein-like I"/>
    <property type="match status" value="1"/>
</dbReference>
<dbReference type="RefSeq" id="WP_205257676.1">
    <property type="nucleotide sequence ID" value="NZ_BAAAPV010000005.1"/>
</dbReference>
<dbReference type="EMBL" id="JAERWL010000011">
    <property type="protein sequence ID" value="MBM9477552.1"/>
    <property type="molecule type" value="Genomic_DNA"/>
</dbReference>
<dbReference type="PROSITE" id="PS50932">
    <property type="entry name" value="HTH_LACI_2"/>
    <property type="match status" value="1"/>
</dbReference>
<dbReference type="SUPFAM" id="SSF47413">
    <property type="entry name" value="lambda repressor-like DNA-binding domains"/>
    <property type="match status" value="1"/>
</dbReference>
<dbReference type="CDD" id="cd01392">
    <property type="entry name" value="HTH_LacI"/>
    <property type="match status" value="1"/>
</dbReference>
<dbReference type="PANTHER" id="PTHR30146:SF109">
    <property type="entry name" value="HTH-TYPE TRANSCRIPTIONAL REGULATOR GALS"/>
    <property type="match status" value="1"/>
</dbReference>
<protein>
    <submittedName>
        <fullName evidence="6">LacI family DNA-binding transcriptional regulator</fullName>
    </submittedName>
</protein>
<feature type="domain" description="HTH lacI-type" evidence="5">
    <location>
        <begin position="54"/>
        <end position="107"/>
    </location>
</feature>
<evidence type="ECO:0000256" key="4">
    <source>
        <dbReference type="SAM" id="MobiDB-lite"/>
    </source>
</evidence>
<evidence type="ECO:0000256" key="2">
    <source>
        <dbReference type="ARBA" id="ARBA00023125"/>
    </source>
</evidence>
<dbReference type="InterPro" id="IPR010982">
    <property type="entry name" value="Lambda_DNA-bd_dom_sf"/>
</dbReference>
<gene>
    <name evidence="6" type="ORF">JL107_13965</name>
</gene>
<name>A0A938YQE6_9ACTN</name>
<accession>A0A938YQE6</accession>